<dbReference type="EMBL" id="PEXV01000126">
    <property type="protein sequence ID" value="PIS41303.1"/>
    <property type="molecule type" value="Genomic_DNA"/>
</dbReference>
<proteinExistence type="predicted"/>
<dbReference type="InterPro" id="IPR003789">
    <property type="entry name" value="Asn/Gln_tRNA_amidoTrase-B-like"/>
</dbReference>
<dbReference type="InterPro" id="IPR023168">
    <property type="entry name" value="GatB_Yqey_C_2"/>
</dbReference>
<reference evidence="2" key="1">
    <citation type="submission" date="2017-09" db="EMBL/GenBank/DDBJ databases">
        <title>Depth-based differentiation of microbial function through sediment-hosted aquifers and enrichment of novel symbionts in the deep terrestrial subsurface.</title>
        <authorList>
            <person name="Probst A.J."/>
            <person name="Ladd B."/>
            <person name="Jarett J.K."/>
            <person name="Geller-Mcgrath D.E."/>
            <person name="Sieber C.M.K."/>
            <person name="Emerson J.B."/>
            <person name="Anantharaman K."/>
            <person name="Thomas B.C."/>
            <person name="Malmstrom R."/>
            <person name="Stieglmeier M."/>
            <person name="Klingl A."/>
            <person name="Woyke T."/>
            <person name="Ryan C.M."/>
            <person name="Banfield J.F."/>
        </authorList>
    </citation>
    <scope>NUCLEOTIDE SEQUENCE [LARGE SCALE GENOMIC DNA]</scope>
</reference>
<keyword evidence="1" id="KW-0808">Transferase</keyword>
<evidence type="ECO:0000313" key="2">
    <source>
        <dbReference type="Proteomes" id="UP000228711"/>
    </source>
</evidence>
<evidence type="ECO:0000313" key="1">
    <source>
        <dbReference type="EMBL" id="PIS41303.1"/>
    </source>
</evidence>
<dbReference type="Gene3D" id="1.10.1510.10">
    <property type="entry name" value="Uncharacterised protein YqeY/AIM41 PF09424, N-terminal domain"/>
    <property type="match status" value="1"/>
</dbReference>
<sequence>MDILKKIDEDTKSAMRAGEKIRLQVLRSLRSVIKNAEIAKRAVLEEADVLKVIQTELKKRKESITAYITAQRHELAEQEKKESEILSDYLPAQMTDEDIDAIVKEMAGTLGVTDKKEFGKLMGPVMKEVGVRADGTRVRARVEKFFS</sequence>
<dbReference type="PANTHER" id="PTHR28055:SF1">
    <property type="entry name" value="ALTERED INHERITANCE OF MITOCHONDRIA PROTEIN 41, MITOCHONDRIAL"/>
    <property type="match status" value="1"/>
</dbReference>
<gene>
    <name evidence="1" type="ORF">COT25_03810</name>
</gene>
<dbReference type="Proteomes" id="UP000228711">
    <property type="component" value="Unassembled WGS sequence"/>
</dbReference>
<accession>A0A2H0YU91</accession>
<dbReference type="AlphaFoldDB" id="A0A2H0YU91"/>
<dbReference type="GO" id="GO:0016740">
    <property type="term" value="F:transferase activity"/>
    <property type="evidence" value="ECO:0007669"/>
    <property type="project" value="UniProtKB-KW"/>
</dbReference>
<dbReference type="PANTHER" id="PTHR28055">
    <property type="entry name" value="ALTERED INHERITANCE OF MITOCHONDRIA PROTEIN 41, MITOCHONDRIAL"/>
    <property type="match status" value="1"/>
</dbReference>
<protein>
    <submittedName>
        <fullName evidence="1">Aspartyl-tRNA amidotransferase</fullName>
    </submittedName>
</protein>
<comment type="caution">
    <text evidence="1">The sequence shown here is derived from an EMBL/GenBank/DDBJ whole genome shotgun (WGS) entry which is preliminary data.</text>
</comment>
<dbReference type="Gene3D" id="1.10.10.410">
    <property type="match status" value="1"/>
</dbReference>
<dbReference type="Pfam" id="PF09424">
    <property type="entry name" value="YqeY"/>
    <property type="match status" value="1"/>
</dbReference>
<dbReference type="InterPro" id="IPR019004">
    <property type="entry name" value="YqeY/Aim41"/>
</dbReference>
<dbReference type="GO" id="GO:0016884">
    <property type="term" value="F:carbon-nitrogen ligase activity, with glutamine as amido-N-donor"/>
    <property type="evidence" value="ECO:0007669"/>
    <property type="project" value="InterPro"/>
</dbReference>
<dbReference type="InterPro" id="IPR042184">
    <property type="entry name" value="YqeY/Aim41_N"/>
</dbReference>
<organism evidence="1 2">
    <name type="scientific">Candidatus Kerfeldbacteria bacterium CG08_land_8_20_14_0_20_42_7</name>
    <dbReference type="NCBI Taxonomy" id="2014245"/>
    <lineage>
        <taxon>Bacteria</taxon>
        <taxon>Candidatus Kerfeldiibacteriota</taxon>
    </lineage>
</organism>
<dbReference type="SUPFAM" id="SSF89095">
    <property type="entry name" value="GatB/YqeY motif"/>
    <property type="match status" value="1"/>
</dbReference>
<name>A0A2H0YU91_9BACT</name>